<dbReference type="PANTHER" id="PTHR30572">
    <property type="entry name" value="MEMBRANE COMPONENT OF TRANSPORTER-RELATED"/>
    <property type="match status" value="1"/>
</dbReference>
<feature type="transmembrane region" description="Helical" evidence="7">
    <location>
        <begin position="871"/>
        <end position="895"/>
    </location>
</feature>
<evidence type="ECO:0000256" key="4">
    <source>
        <dbReference type="ARBA" id="ARBA00022989"/>
    </source>
</evidence>
<feature type="transmembrane region" description="Helical" evidence="7">
    <location>
        <begin position="290"/>
        <end position="315"/>
    </location>
</feature>
<dbReference type="AlphaFoldDB" id="A0A919S9U5"/>
<evidence type="ECO:0000256" key="3">
    <source>
        <dbReference type="ARBA" id="ARBA00022692"/>
    </source>
</evidence>
<evidence type="ECO:0000256" key="2">
    <source>
        <dbReference type="ARBA" id="ARBA00022475"/>
    </source>
</evidence>
<evidence type="ECO:0000313" key="11">
    <source>
        <dbReference type="Proteomes" id="UP000681340"/>
    </source>
</evidence>
<organism evidence="10 11">
    <name type="scientific">Actinoplanes auranticolor</name>
    <dbReference type="NCBI Taxonomy" id="47988"/>
    <lineage>
        <taxon>Bacteria</taxon>
        <taxon>Bacillati</taxon>
        <taxon>Actinomycetota</taxon>
        <taxon>Actinomycetes</taxon>
        <taxon>Micromonosporales</taxon>
        <taxon>Micromonosporaceae</taxon>
        <taxon>Actinoplanes</taxon>
    </lineage>
</organism>
<evidence type="ECO:0000256" key="6">
    <source>
        <dbReference type="ARBA" id="ARBA00038076"/>
    </source>
</evidence>
<evidence type="ECO:0000313" key="10">
    <source>
        <dbReference type="EMBL" id="GIM67538.1"/>
    </source>
</evidence>
<dbReference type="Proteomes" id="UP000681340">
    <property type="component" value="Unassembled WGS sequence"/>
</dbReference>
<feature type="signal peptide" evidence="8">
    <location>
        <begin position="1"/>
        <end position="39"/>
    </location>
</feature>
<keyword evidence="4 7" id="KW-1133">Transmembrane helix</keyword>
<evidence type="ECO:0000256" key="7">
    <source>
        <dbReference type="SAM" id="Phobius"/>
    </source>
</evidence>
<feature type="chain" id="PRO_5037954484" description="ABC3 transporter permease C-terminal domain-containing protein" evidence="8">
    <location>
        <begin position="40"/>
        <end position="1009"/>
    </location>
</feature>
<keyword evidence="11" id="KW-1185">Reference proteome</keyword>
<dbReference type="GO" id="GO:0005886">
    <property type="term" value="C:plasma membrane"/>
    <property type="evidence" value="ECO:0007669"/>
    <property type="project" value="UniProtKB-SubCell"/>
</dbReference>
<feature type="transmembrane region" description="Helical" evidence="7">
    <location>
        <begin position="499"/>
        <end position="519"/>
    </location>
</feature>
<feature type="transmembrane region" description="Helical" evidence="7">
    <location>
        <begin position="966"/>
        <end position="989"/>
    </location>
</feature>
<evidence type="ECO:0000256" key="5">
    <source>
        <dbReference type="ARBA" id="ARBA00023136"/>
    </source>
</evidence>
<feature type="domain" description="ABC3 transporter permease C-terminal" evidence="9">
    <location>
        <begin position="295"/>
        <end position="400"/>
    </location>
</feature>
<dbReference type="EMBL" id="BOQL01000022">
    <property type="protein sequence ID" value="GIM67538.1"/>
    <property type="molecule type" value="Genomic_DNA"/>
</dbReference>
<comment type="subcellular location">
    <subcellularLocation>
        <location evidence="1">Cell membrane</location>
        <topology evidence="1">Multi-pass membrane protein</topology>
    </subcellularLocation>
</comment>
<dbReference type="Pfam" id="PF02687">
    <property type="entry name" value="FtsX"/>
    <property type="match status" value="1"/>
</dbReference>
<evidence type="ECO:0000256" key="8">
    <source>
        <dbReference type="SAM" id="SignalP"/>
    </source>
</evidence>
<keyword evidence="2" id="KW-1003">Cell membrane</keyword>
<reference evidence="10" key="1">
    <citation type="submission" date="2021-03" db="EMBL/GenBank/DDBJ databases">
        <title>Whole genome shotgun sequence of Actinoplanes auranticolor NBRC 12245.</title>
        <authorList>
            <person name="Komaki H."/>
            <person name="Tamura T."/>
        </authorList>
    </citation>
    <scope>NUCLEOTIDE SEQUENCE</scope>
    <source>
        <strain evidence="10">NBRC 12245</strain>
    </source>
</reference>
<keyword evidence="5 7" id="KW-0472">Membrane</keyword>
<dbReference type="PANTHER" id="PTHR30572:SF4">
    <property type="entry name" value="ABC TRANSPORTER PERMEASE YTRF"/>
    <property type="match status" value="1"/>
</dbReference>
<sequence length="1009" mass="104372">MIALVLAMVWSRRGQAVTLALLALVSVAAAVAAPAYVQAADRAVAAGQVDTALPRERSLVVSKIEDARNAEGDALSFTNVGPALIAFPGFTNVFAAEYPTLGIEPDTKLRTRFVYRQDVCAHLSMVAGRCLIGEGEVVIGEQTAKRRSLAPGDALELTYAEFSPDPRTPVFEPKGLPKRLTVVGTYRVPDPAEVYWGTHGYFAADPGPRPGEPVFADYASLSTMDHGQTSLSIDSAAQPGALDVDKLAGVQAALDGLKNMIIKIGAPIRTETGIPDLLARIEAGRAAARVIVPVIAVPLVLLSCFVIFLAVGYGTEGRRPELAVVALRGARWWERWWLATGESLLAILLGALLGCLAGQLLVNAIAAVRFPGVGVAPAWSSLQYAPLAALAAVLAALLAQRRQLLSPVSALLRRLPVGGRRPPVLDLTVALLAIITGVQLNLSGDPTGAGLFAPALIVFAFALLAGRALLPVVTRFAVRALRRGRLGVALAGLQLSRRSGARSLFAMLVAAVAVAGYAACAADVGARDRVVEAGLGTGADRVLTVEPGTPQELLTAVRAVDPEGTFAMAVARTPGNGVGEQPGLAVDSTRLATVATWAGGPDAAEVARALRPAAPEPIVIAGQDLTVNATATGLEDSPPLRMTVTVSSVTGLGSATVAFGQLQEGPYTYGQRVPVCRQGCRVDGIQITVIGGTNAVRCRLILTGLGSINPVRPALPVAGLADPARWRMPRFGTLTAVPAGLQVDVDAPGGLPDGAWLQPADTPSPLPVASAGRRTGDSITGLDGQPAPVTRVADLPAVPRLGLRANLSDLEYQDRYATAATTTTLPEVWLSAAAPADTLDRLAAQGLVILGDTRATEVRAQLDHQGPALALWFYVLAGCLATVLGAGALILAAAVDRARRVQDLSALRAQGLSGRTAGQATLWTYPILAVIAVLAGLGIALAGWGLTGWTLPLAGLRPAPLPFPGWPRPLVLAAAGLAMLIVLAGAALLTGRDLRGRVRAAGVNEGEGR</sequence>
<dbReference type="GO" id="GO:0022857">
    <property type="term" value="F:transmembrane transporter activity"/>
    <property type="evidence" value="ECO:0007669"/>
    <property type="project" value="TreeGrafter"/>
</dbReference>
<name>A0A919S9U5_9ACTN</name>
<evidence type="ECO:0000256" key="1">
    <source>
        <dbReference type="ARBA" id="ARBA00004651"/>
    </source>
</evidence>
<protein>
    <recommendedName>
        <fullName evidence="9">ABC3 transporter permease C-terminal domain-containing protein</fullName>
    </recommendedName>
</protein>
<dbReference type="InterPro" id="IPR050250">
    <property type="entry name" value="Macrolide_Exporter_MacB"/>
</dbReference>
<gene>
    <name evidence="10" type="ORF">Aau02nite_27710</name>
</gene>
<dbReference type="RefSeq" id="WP_212988795.1">
    <property type="nucleotide sequence ID" value="NZ_BAABEA010000005.1"/>
</dbReference>
<comment type="similarity">
    <text evidence="6">Belongs to the ABC-4 integral membrane protein family.</text>
</comment>
<dbReference type="InterPro" id="IPR003838">
    <property type="entry name" value="ABC3_permease_C"/>
</dbReference>
<feature type="transmembrane region" description="Helical" evidence="7">
    <location>
        <begin position="336"/>
        <end position="362"/>
    </location>
</feature>
<proteinExistence type="inferred from homology"/>
<feature type="transmembrane region" description="Helical" evidence="7">
    <location>
        <begin position="382"/>
        <end position="399"/>
    </location>
</feature>
<accession>A0A919S9U5</accession>
<comment type="caution">
    <text evidence="10">The sequence shown here is derived from an EMBL/GenBank/DDBJ whole genome shotgun (WGS) entry which is preliminary data.</text>
</comment>
<keyword evidence="3 7" id="KW-0812">Transmembrane</keyword>
<feature type="transmembrane region" description="Helical" evidence="7">
    <location>
        <begin position="922"/>
        <end position="946"/>
    </location>
</feature>
<keyword evidence="8" id="KW-0732">Signal</keyword>
<feature type="transmembrane region" description="Helical" evidence="7">
    <location>
        <begin position="452"/>
        <end position="478"/>
    </location>
</feature>
<evidence type="ECO:0000259" key="9">
    <source>
        <dbReference type="Pfam" id="PF02687"/>
    </source>
</evidence>